<evidence type="ECO:0000259" key="7">
    <source>
        <dbReference type="Pfam" id="PF00081"/>
    </source>
</evidence>
<dbReference type="InterPro" id="IPR036324">
    <property type="entry name" value="Mn/Fe_SOD_N_sf"/>
</dbReference>
<organism evidence="9">
    <name type="scientific">Fundidesulfovibrio putealis</name>
    <dbReference type="NCBI Taxonomy" id="270496"/>
    <lineage>
        <taxon>Bacteria</taxon>
        <taxon>Pseudomonadati</taxon>
        <taxon>Thermodesulfobacteriota</taxon>
        <taxon>Desulfovibrionia</taxon>
        <taxon>Desulfovibrionales</taxon>
        <taxon>Desulfovibrionaceae</taxon>
        <taxon>Fundidesulfovibrio</taxon>
    </lineage>
</organism>
<dbReference type="InterPro" id="IPR019832">
    <property type="entry name" value="Mn/Fe_SOD_C"/>
</dbReference>
<evidence type="ECO:0000256" key="4">
    <source>
        <dbReference type="ARBA" id="ARBA00023002"/>
    </source>
</evidence>
<dbReference type="EC" id="1.15.1.1" evidence="2 6"/>
<proteinExistence type="inferred from homology"/>
<dbReference type="InterPro" id="IPR036314">
    <property type="entry name" value="SOD_C_sf"/>
</dbReference>
<name>A0A7C4EJH3_9BACT</name>
<dbReference type="InterPro" id="IPR019833">
    <property type="entry name" value="Mn/Fe_SOD_BS"/>
</dbReference>
<feature type="binding site" evidence="5">
    <location>
        <position position="23"/>
    </location>
    <ligand>
        <name>Mn(2+)</name>
        <dbReference type="ChEBI" id="CHEBI:29035"/>
    </ligand>
</feature>
<dbReference type="InterPro" id="IPR001189">
    <property type="entry name" value="Mn/Fe_SOD"/>
</dbReference>
<comment type="similarity">
    <text evidence="1 6">Belongs to the iron/manganese superoxide dismutase family.</text>
</comment>
<comment type="catalytic activity">
    <reaction evidence="6">
        <text>2 superoxide + 2 H(+) = H2O2 + O2</text>
        <dbReference type="Rhea" id="RHEA:20696"/>
        <dbReference type="ChEBI" id="CHEBI:15378"/>
        <dbReference type="ChEBI" id="CHEBI:15379"/>
        <dbReference type="ChEBI" id="CHEBI:16240"/>
        <dbReference type="ChEBI" id="CHEBI:18421"/>
        <dbReference type="EC" id="1.15.1.1"/>
    </reaction>
</comment>
<feature type="domain" description="Manganese/iron superoxide dismutase N-terminal" evidence="7">
    <location>
        <begin position="1"/>
        <end position="82"/>
    </location>
</feature>
<evidence type="ECO:0000313" key="9">
    <source>
        <dbReference type="EMBL" id="HGG92353.1"/>
    </source>
</evidence>
<feature type="binding site" evidence="5">
    <location>
        <position position="75"/>
    </location>
    <ligand>
        <name>Mn(2+)</name>
        <dbReference type="ChEBI" id="CHEBI:29035"/>
    </ligand>
</feature>
<evidence type="ECO:0000256" key="6">
    <source>
        <dbReference type="RuleBase" id="RU000414"/>
    </source>
</evidence>
<dbReference type="EMBL" id="DSRP01000365">
    <property type="protein sequence ID" value="HGG92353.1"/>
    <property type="molecule type" value="Genomic_DNA"/>
</dbReference>
<dbReference type="AlphaFoldDB" id="A0A7C4EJH3"/>
<dbReference type="PRINTS" id="PR01703">
    <property type="entry name" value="MNSODISMTASE"/>
</dbReference>
<comment type="caution">
    <text evidence="9">The sequence shown here is derived from an EMBL/GenBank/DDBJ whole genome shotgun (WGS) entry which is preliminary data.</text>
</comment>
<sequence length="193" mass="21073">MPALPYPEDALDPVITAKTLSFHFGKHTKAYYDNMNKALEGKPTAGLTLEKVFLDAAKDAAAVGLFNNAAQAWNHTFYFAGLKKGGGGAPTGKLAEKIAASFGGFEDFKKQFMDAAATQFGSGWAWLVSEGGALKVVKTPNAMNPLVNGQKPLFTVDVWEHAYYLDYQNRRADYVKDVLEKLANWDFVAKNLG</sequence>
<feature type="binding site" evidence="5">
    <location>
        <position position="157"/>
    </location>
    <ligand>
        <name>Mn(2+)</name>
        <dbReference type="ChEBI" id="CHEBI:29035"/>
    </ligand>
</feature>
<protein>
    <recommendedName>
        <fullName evidence="2 6">Superoxide dismutase</fullName>
        <ecNumber evidence="2 6">1.15.1.1</ecNumber>
    </recommendedName>
</protein>
<dbReference type="GO" id="GO:0046872">
    <property type="term" value="F:metal ion binding"/>
    <property type="evidence" value="ECO:0007669"/>
    <property type="project" value="UniProtKB-KW"/>
</dbReference>
<keyword evidence="4 6" id="KW-0560">Oxidoreductase</keyword>
<evidence type="ECO:0000256" key="2">
    <source>
        <dbReference type="ARBA" id="ARBA00012682"/>
    </source>
</evidence>
<dbReference type="GO" id="GO:0004784">
    <property type="term" value="F:superoxide dismutase activity"/>
    <property type="evidence" value="ECO:0007669"/>
    <property type="project" value="UniProtKB-EC"/>
</dbReference>
<dbReference type="SUPFAM" id="SSF46609">
    <property type="entry name" value="Fe,Mn superoxide dismutase (SOD), N-terminal domain"/>
    <property type="match status" value="1"/>
</dbReference>
<dbReference type="Gene3D" id="3.55.40.20">
    <property type="entry name" value="Iron/manganese superoxide dismutase, C-terminal domain"/>
    <property type="match status" value="1"/>
</dbReference>
<dbReference type="Pfam" id="PF02777">
    <property type="entry name" value="Sod_Fe_C"/>
    <property type="match status" value="1"/>
</dbReference>
<dbReference type="PROSITE" id="PS00088">
    <property type="entry name" value="SOD_MN"/>
    <property type="match status" value="1"/>
</dbReference>
<evidence type="ECO:0000256" key="3">
    <source>
        <dbReference type="ARBA" id="ARBA00022723"/>
    </source>
</evidence>
<dbReference type="PIRSF" id="PIRSF000349">
    <property type="entry name" value="SODismutase"/>
    <property type="match status" value="1"/>
</dbReference>
<evidence type="ECO:0000256" key="5">
    <source>
        <dbReference type="PIRSR" id="PIRSR000349-1"/>
    </source>
</evidence>
<dbReference type="Pfam" id="PF00081">
    <property type="entry name" value="Sod_Fe_N"/>
    <property type="match status" value="1"/>
</dbReference>
<feature type="domain" description="Manganese/iron superoxide dismutase C-terminal" evidence="8">
    <location>
        <begin position="90"/>
        <end position="191"/>
    </location>
</feature>
<feature type="binding site" evidence="5">
    <location>
        <position position="161"/>
    </location>
    <ligand>
        <name>Mn(2+)</name>
        <dbReference type="ChEBI" id="CHEBI:29035"/>
    </ligand>
</feature>
<reference evidence="9" key="1">
    <citation type="journal article" date="2020" name="mSystems">
        <title>Genome- and Community-Level Interaction Insights into Carbon Utilization and Element Cycling Functions of Hydrothermarchaeota in Hydrothermal Sediment.</title>
        <authorList>
            <person name="Zhou Z."/>
            <person name="Liu Y."/>
            <person name="Xu W."/>
            <person name="Pan J."/>
            <person name="Luo Z.H."/>
            <person name="Li M."/>
        </authorList>
    </citation>
    <scope>NUCLEOTIDE SEQUENCE [LARGE SCALE GENOMIC DNA]</scope>
    <source>
        <strain evidence="9">SpSt-413</strain>
    </source>
</reference>
<dbReference type="PANTHER" id="PTHR42769">
    <property type="entry name" value="SUPEROXIDE DISMUTASE"/>
    <property type="match status" value="1"/>
</dbReference>
<dbReference type="SUPFAM" id="SSF54719">
    <property type="entry name" value="Fe,Mn superoxide dismutase (SOD), C-terminal domain"/>
    <property type="match status" value="1"/>
</dbReference>
<dbReference type="InterPro" id="IPR019831">
    <property type="entry name" value="Mn/Fe_SOD_N"/>
</dbReference>
<dbReference type="Gene3D" id="1.10.287.990">
    <property type="entry name" value="Fe,Mn superoxide dismutase (SOD) domain"/>
    <property type="match status" value="1"/>
</dbReference>
<keyword evidence="3 5" id="KW-0479">Metal-binding</keyword>
<evidence type="ECO:0000259" key="8">
    <source>
        <dbReference type="Pfam" id="PF02777"/>
    </source>
</evidence>
<accession>A0A7C4EJH3</accession>
<dbReference type="PANTHER" id="PTHR42769:SF3">
    <property type="entry name" value="SUPEROXIDE DISMUTASE [FE] 2, CHLOROPLASTIC"/>
    <property type="match status" value="1"/>
</dbReference>
<gene>
    <name evidence="9" type="ORF">ENR59_05300</name>
</gene>
<evidence type="ECO:0000256" key="1">
    <source>
        <dbReference type="ARBA" id="ARBA00008714"/>
    </source>
</evidence>
<comment type="function">
    <text evidence="6">Destroys radicals which are normally produced within the cells and which are toxic to biological systems.</text>
</comment>